<evidence type="ECO:0000313" key="9">
    <source>
        <dbReference type="Proteomes" id="UP001292094"/>
    </source>
</evidence>
<proteinExistence type="inferred from homology"/>
<comment type="subcellular location">
    <subcellularLocation>
        <location evidence="1">Membrane</location>
        <topology evidence="1">Multi-pass membrane protein</topology>
    </subcellularLocation>
</comment>
<keyword evidence="3" id="KW-0812">Transmembrane</keyword>
<accession>A0AAE1TTQ6</accession>
<sequence>MLLWTKIAVVTLLVVVVTIVQTRENNEYVNEDKLDNQPPAFLPENVLKWMDGFIGLFNKPAGGGEVQVPKKAVQIPKKKPTRQHKPPPPPPRTRSHTTNTNNGIARGVGIGVASVLGAGAMIMATPFILTAAGFTGAGIAAGSLGASMMSSAAIANGGAVAAGTAVSSLQAAGVTGIGAATTAIVGMTGAVVGGKLTDVLTSDDDVREYDQEDIDFDSVKTSASGIVTRLVDI</sequence>
<dbReference type="PANTHER" id="PTHR16932:SF37">
    <property type="entry name" value="ISG12-1 PROTEIN-RELATED"/>
    <property type="match status" value="1"/>
</dbReference>
<keyword evidence="9" id="KW-1185">Reference proteome</keyword>
<evidence type="ECO:0000256" key="6">
    <source>
        <dbReference type="SAM" id="MobiDB-lite"/>
    </source>
</evidence>
<dbReference type="InterPro" id="IPR038213">
    <property type="entry name" value="IFI6/IFI27-like_sf"/>
</dbReference>
<evidence type="ECO:0000256" key="5">
    <source>
        <dbReference type="ARBA" id="ARBA00023136"/>
    </source>
</evidence>
<comment type="similarity">
    <text evidence="2">Belongs to the IFI6/IFI27 family.</text>
</comment>
<organism evidence="8 9">
    <name type="scientific">Petrolisthes manimaculis</name>
    <dbReference type="NCBI Taxonomy" id="1843537"/>
    <lineage>
        <taxon>Eukaryota</taxon>
        <taxon>Metazoa</taxon>
        <taxon>Ecdysozoa</taxon>
        <taxon>Arthropoda</taxon>
        <taxon>Crustacea</taxon>
        <taxon>Multicrustacea</taxon>
        <taxon>Malacostraca</taxon>
        <taxon>Eumalacostraca</taxon>
        <taxon>Eucarida</taxon>
        <taxon>Decapoda</taxon>
        <taxon>Pleocyemata</taxon>
        <taxon>Anomura</taxon>
        <taxon>Galatheoidea</taxon>
        <taxon>Porcellanidae</taxon>
        <taxon>Petrolisthes</taxon>
    </lineage>
</organism>
<evidence type="ECO:0000313" key="8">
    <source>
        <dbReference type="EMBL" id="KAK4294905.1"/>
    </source>
</evidence>
<dbReference type="Gene3D" id="6.10.110.10">
    <property type="match status" value="1"/>
</dbReference>
<keyword evidence="7" id="KW-0732">Signal</keyword>
<feature type="signal peptide" evidence="7">
    <location>
        <begin position="1"/>
        <end position="22"/>
    </location>
</feature>
<keyword evidence="5" id="KW-0472">Membrane</keyword>
<evidence type="ECO:0000256" key="3">
    <source>
        <dbReference type="ARBA" id="ARBA00022692"/>
    </source>
</evidence>
<reference evidence="8" key="1">
    <citation type="submission" date="2023-11" db="EMBL/GenBank/DDBJ databases">
        <title>Genome assemblies of two species of porcelain crab, Petrolisthes cinctipes and Petrolisthes manimaculis (Anomura: Porcellanidae).</title>
        <authorList>
            <person name="Angst P."/>
        </authorList>
    </citation>
    <scope>NUCLEOTIDE SEQUENCE</scope>
    <source>
        <strain evidence="8">PB745_02</strain>
        <tissue evidence="8">Gill</tissue>
    </source>
</reference>
<comment type="caution">
    <text evidence="8">The sequence shown here is derived from an EMBL/GenBank/DDBJ whole genome shotgun (WGS) entry which is preliminary data.</text>
</comment>
<dbReference type="InterPro" id="IPR009311">
    <property type="entry name" value="IFI6/IFI27-like"/>
</dbReference>
<dbReference type="GO" id="GO:0097193">
    <property type="term" value="P:intrinsic apoptotic signaling pathway"/>
    <property type="evidence" value="ECO:0007669"/>
    <property type="project" value="TreeGrafter"/>
</dbReference>
<dbReference type="Proteomes" id="UP001292094">
    <property type="component" value="Unassembled WGS sequence"/>
</dbReference>
<name>A0AAE1TTQ6_9EUCA</name>
<dbReference type="EMBL" id="JAWZYT010004182">
    <property type="protein sequence ID" value="KAK4294905.1"/>
    <property type="molecule type" value="Genomic_DNA"/>
</dbReference>
<dbReference type="GO" id="GO:0031966">
    <property type="term" value="C:mitochondrial membrane"/>
    <property type="evidence" value="ECO:0007669"/>
    <property type="project" value="TreeGrafter"/>
</dbReference>
<evidence type="ECO:0000256" key="2">
    <source>
        <dbReference type="ARBA" id="ARBA00007262"/>
    </source>
</evidence>
<dbReference type="AlphaFoldDB" id="A0AAE1TTQ6"/>
<evidence type="ECO:0000256" key="7">
    <source>
        <dbReference type="SAM" id="SignalP"/>
    </source>
</evidence>
<dbReference type="GO" id="GO:0001836">
    <property type="term" value="P:release of cytochrome c from mitochondria"/>
    <property type="evidence" value="ECO:0007669"/>
    <property type="project" value="TreeGrafter"/>
</dbReference>
<feature type="chain" id="PRO_5042060803" evidence="7">
    <location>
        <begin position="23"/>
        <end position="233"/>
    </location>
</feature>
<feature type="compositionally biased region" description="Basic residues" evidence="6">
    <location>
        <begin position="76"/>
        <end position="85"/>
    </location>
</feature>
<evidence type="ECO:0000256" key="4">
    <source>
        <dbReference type="ARBA" id="ARBA00022989"/>
    </source>
</evidence>
<evidence type="ECO:0000256" key="1">
    <source>
        <dbReference type="ARBA" id="ARBA00004141"/>
    </source>
</evidence>
<dbReference type="PANTHER" id="PTHR16932">
    <property type="entry name" value="INTERFERON ALPHA-INDUCIBLE PROTEIN 27"/>
    <property type="match status" value="1"/>
</dbReference>
<dbReference type="Pfam" id="PF06140">
    <property type="entry name" value="Ifi-6-16"/>
    <property type="match status" value="1"/>
</dbReference>
<keyword evidence="4" id="KW-1133">Transmembrane helix</keyword>
<protein>
    <submittedName>
        <fullName evidence="8">Uncharacterized protein</fullName>
    </submittedName>
</protein>
<gene>
    <name evidence="8" type="ORF">Pmani_032503</name>
</gene>
<feature type="region of interest" description="Disordered" evidence="6">
    <location>
        <begin position="65"/>
        <end position="104"/>
    </location>
</feature>